<sequence length="247" mass="26635">MSLLPSPYGQTPSASTASLIGPSLQYLTDSPTTTKLVDASLQDYLLTEAAQTLKESSAVARNRLKQREEEMIKNGLLPASSASASGSAGGSAHQGKNTTSFGVTVKAAPLSEEEEALRVRLEAMGAQVGANLAERLVGERQRFADTLDIIKFLCKDVWSAVWDKQIDNLRTNHRGVYVLQDNAFRPILRISTYEGPADALKRARIYTAFPAGLIRGTLSRVGIQATVVAEITSLPQCTFQIKLPKGT</sequence>
<dbReference type="InterPro" id="IPR037992">
    <property type="entry name" value="TRAPPC6/Trs33"/>
</dbReference>
<dbReference type="Proteomes" id="UP000054279">
    <property type="component" value="Unassembled WGS sequence"/>
</dbReference>
<evidence type="ECO:0000256" key="1">
    <source>
        <dbReference type="ARBA" id="ARBA00006218"/>
    </source>
</evidence>
<evidence type="ECO:0008006" key="5">
    <source>
        <dbReference type="Google" id="ProtNLM"/>
    </source>
</evidence>
<reference evidence="3 4" key="1">
    <citation type="submission" date="2014-06" db="EMBL/GenBank/DDBJ databases">
        <title>Evolutionary Origins and Diversification of the Mycorrhizal Mutualists.</title>
        <authorList>
            <consortium name="DOE Joint Genome Institute"/>
            <consortium name="Mycorrhizal Genomics Consortium"/>
            <person name="Kohler A."/>
            <person name="Kuo A."/>
            <person name="Nagy L.G."/>
            <person name="Floudas D."/>
            <person name="Copeland A."/>
            <person name="Barry K.W."/>
            <person name="Cichocki N."/>
            <person name="Veneault-Fourrey C."/>
            <person name="LaButti K."/>
            <person name="Lindquist E.A."/>
            <person name="Lipzen A."/>
            <person name="Lundell T."/>
            <person name="Morin E."/>
            <person name="Murat C."/>
            <person name="Riley R."/>
            <person name="Ohm R."/>
            <person name="Sun H."/>
            <person name="Tunlid A."/>
            <person name="Henrissat B."/>
            <person name="Grigoriev I.V."/>
            <person name="Hibbett D.S."/>
            <person name="Martin F."/>
        </authorList>
    </citation>
    <scope>NUCLEOTIDE SEQUENCE [LARGE SCALE GENOMIC DNA]</scope>
    <source>
        <strain evidence="3 4">SS14</strain>
    </source>
</reference>
<dbReference type="InterPro" id="IPR024096">
    <property type="entry name" value="NO_sig/Golgi_transp_ligand-bd"/>
</dbReference>
<comment type="similarity">
    <text evidence="1">Belongs to the TRAPP small subunits family. BET3 subfamily.</text>
</comment>
<dbReference type="InterPro" id="IPR007194">
    <property type="entry name" value="TRAPP_component"/>
</dbReference>
<accession>A0A0C9VRW9</accession>
<dbReference type="CDD" id="cd14944">
    <property type="entry name" value="TRAPPC6A_Trs33"/>
    <property type="match status" value="1"/>
</dbReference>
<evidence type="ECO:0000313" key="3">
    <source>
        <dbReference type="EMBL" id="KIJ45182.1"/>
    </source>
</evidence>
<protein>
    <recommendedName>
        <fullName evidence="5">Trafficking protein particle complex subunit</fullName>
    </recommendedName>
</protein>
<evidence type="ECO:0000313" key="4">
    <source>
        <dbReference type="Proteomes" id="UP000054279"/>
    </source>
</evidence>
<dbReference type="GO" id="GO:0030008">
    <property type="term" value="C:TRAPP complex"/>
    <property type="evidence" value="ECO:0007669"/>
    <property type="project" value="TreeGrafter"/>
</dbReference>
<dbReference type="PANTHER" id="PTHR12817:SF0">
    <property type="entry name" value="GEO08327P1"/>
    <property type="match status" value="1"/>
</dbReference>
<dbReference type="OrthoDB" id="941624at2759"/>
<dbReference type="Gene3D" id="3.30.1380.20">
    <property type="entry name" value="Trafficking protein particle complex subunit 3"/>
    <property type="match status" value="1"/>
</dbReference>
<dbReference type="GO" id="GO:0006888">
    <property type="term" value="P:endoplasmic reticulum to Golgi vesicle-mediated transport"/>
    <property type="evidence" value="ECO:0007669"/>
    <property type="project" value="TreeGrafter"/>
</dbReference>
<proteinExistence type="inferred from homology"/>
<organism evidence="3 4">
    <name type="scientific">Sphaerobolus stellatus (strain SS14)</name>
    <dbReference type="NCBI Taxonomy" id="990650"/>
    <lineage>
        <taxon>Eukaryota</taxon>
        <taxon>Fungi</taxon>
        <taxon>Dikarya</taxon>
        <taxon>Basidiomycota</taxon>
        <taxon>Agaricomycotina</taxon>
        <taxon>Agaricomycetes</taxon>
        <taxon>Phallomycetidae</taxon>
        <taxon>Geastrales</taxon>
        <taxon>Sphaerobolaceae</taxon>
        <taxon>Sphaerobolus</taxon>
    </lineage>
</organism>
<dbReference type="PANTHER" id="PTHR12817">
    <property type="entry name" value="TRAFFICKING PROTEIN PARTICLE COMPLEX SUBUNIT 6B"/>
    <property type="match status" value="1"/>
</dbReference>
<name>A0A0C9VRW9_SPHS4</name>
<dbReference type="AlphaFoldDB" id="A0A0C9VRW9"/>
<gene>
    <name evidence="3" type="ORF">M422DRAFT_75206</name>
</gene>
<dbReference type="EMBL" id="KN837113">
    <property type="protein sequence ID" value="KIJ45182.1"/>
    <property type="molecule type" value="Genomic_DNA"/>
</dbReference>
<dbReference type="SUPFAM" id="SSF111126">
    <property type="entry name" value="Ligand-binding domain in the NO signalling and Golgi transport"/>
    <property type="match status" value="1"/>
</dbReference>
<keyword evidence="4" id="KW-1185">Reference proteome</keyword>
<dbReference type="Pfam" id="PF04051">
    <property type="entry name" value="TRAPP"/>
    <property type="match status" value="1"/>
</dbReference>
<dbReference type="GO" id="GO:0005802">
    <property type="term" value="C:trans-Golgi network"/>
    <property type="evidence" value="ECO:0007669"/>
    <property type="project" value="TreeGrafter"/>
</dbReference>
<evidence type="ECO:0000256" key="2">
    <source>
        <dbReference type="SAM" id="MobiDB-lite"/>
    </source>
</evidence>
<dbReference type="HOGENOM" id="CLU_076409_0_0_1"/>
<feature type="region of interest" description="Disordered" evidence="2">
    <location>
        <begin position="79"/>
        <end position="98"/>
    </location>
</feature>
<dbReference type="GO" id="GO:0005801">
    <property type="term" value="C:cis-Golgi network"/>
    <property type="evidence" value="ECO:0007669"/>
    <property type="project" value="TreeGrafter"/>
</dbReference>